<keyword evidence="8" id="KW-1185">Reference proteome</keyword>
<keyword evidence="3" id="KW-0597">Phosphoprotein</keyword>
<dbReference type="Pfam" id="PF13193">
    <property type="entry name" value="AMP-binding_C"/>
    <property type="match status" value="1"/>
</dbReference>
<dbReference type="Pfam" id="PF00501">
    <property type="entry name" value="AMP-binding"/>
    <property type="match status" value="1"/>
</dbReference>
<dbReference type="InterPro" id="IPR025110">
    <property type="entry name" value="AMP-bd_C"/>
</dbReference>
<dbReference type="GO" id="GO:0044550">
    <property type="term" value="P:secondary metabolite biosynthetic process"/>
    <property type="evidence" value="ECO:0007669"/>
    <property type="project" value="TreeGrafter"/>
</dbReference>
<dbReference type="EMBL" id="JAGSOG010000074">
    <property type="protein sequence ID" value="MBR7834894.1"/>
    <property type="molecule type" value="Genomic_DNA"/>
</dbReference>
<dbReference type="GO" id="GO:0008610">
    <property type="term" value="P:lipid biosynthetic process"/>
    <property type="evidence" value="ECO:0007669"/>
    <property type="project" value="UniProtKB-ARBA"/>
</dbReference>
<dbReference type="InterPro" id="IPR009081">
    <property type="entry name" value="PP-bd_ACP"/>
</dbReference>
<sequence length="1073" mass="113832">MPYTPETRQPLARLDHDDDLSAQHTIPELFALVVASRPDATALVGPDCRLTYAELDRLAGRLSEDLVAHGIGPENLVAIRMHNPVHSVIAMIAVTRAGGGYLVLEGTYPPARLKAMLDGSAPRLIVSDGVDVEIPGTLPVLTFHPDTQADQDAGEAGRAAHRGGESGLSPANLAYVIYTSGSSGAPKGVAVSHAGIATLVREQAERFGVTPDARVLQFAPLSVDASVSELWVTLLSGATLVCSDSDRVLPGEELVRVVEQFAISHVTLPPSALLAMAPEDLPGTTIVVAGEECPAYLAAQWSRGRRLINAYGPTETTVCATMSDALDDSGQVPIGRALAGLGVYVLDGALQAVPEGVVGELYVSGVGLARGYVGRSGLTAQRFVADPFVGSGARMYRTGDLVRADNEGELVFVGRADAQVKIRGYRVEPGEVEAALGNVAGVAQAAVVVSGEAAERRLLGYVTAEPGAALEGNGVRKSLATVLPEHLVPSIVTVLDRFPLTAAGKIDRAALPLPAGVAAEGQRPRTRQERVLCEAFAEALGLESVGIDADFFELGGDSILAIKLISRARQGGLAIKPREIFRHRTIARLAAIAGPVKATPERAATDNLGPVLHTPIMNWLAERTGELRGFYQSALIQVPADLSLPTVAGALQALMDHHDALRLQIVRDQTDETWSALVPAPGNVEAEACLTRVDMSNQTPRARSATLDAALSAACARLDPEAGIMLQAVWFDCAQQPGRLLLVVHHLAVDGVSWRILLQDLPEAYEAVAAGRAPELPPVGTSLRQWAHQLHEEAATETRTAETAYWHDLAAAPQLEIGRRPLDPAIDTASTAENLTNEVPAEVAATILGKAPAAIQGHINDVLLAALALAAGRWFAQRGARGPLLVDVEGHGREDLFPNTDLSRTVGWFSTLYPVLIDTADVEDEAESSHGPVVARALKQMKEQLRDIPDHGIGYSILRYLPGPARQELLSCAPAQLAFNYLGRFPTPAAVDWQPTSEADGVLRGGFGPDQPLAHALELGCMTLDSSDGPRLFTSWIWPRGVLDREDVAQFDAHWSQALADIARHVAEATADE</sequence>
<evidence type="ECO:0000313" key="7">
    <source>
        <dbReference type="EMBL" id="MBR7834894.1"/>
    </source>
</evidence>
<dbReference type="Gene3D" id="3.40.50.980">
    <property type="match status" value="2"/>
</dbReference>
<protein>
    <submittedName>
        <fullName evidence="7">Amino acid adenylation domain-containing protein</fullName>
    </submittedName>
</protein>
<dbReference type="GO" id="GO:0005737">
    <property type="term" value="C:cytoplasm"/>
    <property type="evidence" value="ECO:0007669"/>
    <property type="project" value="TreeGrafter"/>
</dbReference>
<evidence type="ECO:0000259" key="6">
    <source>
        <dbReference type="PROSITE" id="PS50075"/>
    </source>
</evidence>
<feature type="domain" description="Carrier" evidence="6">
    <location>
        <begin position="523"/>
        <end position="597"/>
    </location>
</feature>
<dbReference type="Gene3D" id="3.30.559.10">
    <property type="entry name" value="Chloramphenicol acetyltransferase-like domain"/>
    <property type="match status" value="1"/>
</dbReference>
<dbReference type="PROSITE" id="PS00455">
    <property type="entry name" value="AMP_BINDING"/>
    <property type="match status" value="1"/>
</dbReference>
<dbReference type="GO" id="GO:0031177">
    <property type="term" value="F:phosphopantetheine binding"/>
    <property type="evidence" value="ECO:0007669"/>
    <property type="project" value="InterPro"/>
</dbReference>
<dbReference type="PROSITE" id="PS00012">
    <property type="entry name" value="PHOSPHOPANTETHEINE"/>
    <property type="match status" value="1"/>
</dbReference>
<dbReference type="Proteomes" id="UP000675781">
    <property type="component" value="Unassembled WGS sequence"/>
</dbReference>
<accession>A0A941ETP5</accession>
<dbReference type="InterPro" id="IPR006162">
    <property type="entry name" value="Ppantetheine_attach_site"/>
</dbReference>
<dbReference type="Gene3D" id="3.30.559.30">
    <property type="entry name" value="Nonribosomal peptide synthetase, condensation domain"/>
    <property type="match status" value="1"/>
</dbReference>
<dbReference type="Pfam" id="PF00668">
    <property type="entry name" value="Condensation"/>
    <property type="match status" value="1"/>
</dbReference>
<dbReference type="Gene3D" id="1.10.1200.10">
    <property type="entry name" value="ACP-like"/>
    <property type="match status" value="1"/>
</dbReference>
<dbReference type="InterPro" id="IPR000873">
    <property type="entry name" value="AMP-dep_synth/lig_dom"/>
</dbReference>
<dbReference type="SMART" id="SM00823">
    <property type="entry name" value="PKS_PP"/>
    <property type="match status" value="1"/>
</dbReference>
<dbReference type="NCBIfam" id="TIGR01720">
    <property type="entry name" value="NRPS-para261"/>
    <property type="match status" value="1"/>
</dbReference>
<dbReference type="InterPro" id="IPR020806">
    <property type="entry name" value="PKS_PP-bd"/>
</dbReference>
<reference evidence="7" key="1">
    <citation type="submission" date="2021-04" db="EMBL/GenBank/DDBJ databases">
        <title>Genome based classification of Actinospica acidithermotolerans sp. nov., an actinobacterium isolated from an Indonesian hot spring.</title>
        <authorList>
            <person name="Kusuma A.B."/>
            <person name="Putra K.E."/>
            <person name="Nafisah S."/>
            <person name="Loh J."/>
            <person name="Nouioui I."/>
            <person name="Goodfellow M."/>
        </authorList>
    </citation>
    <scope>NUCLEOTIDE SEQUENCE</scope>
    <source>
        <strain evidence="7">CSCA 57</strain>
    </source>
</reference>
<dbReference type="SUPFAM" id="SSF56801">
    <property type="entry name" value="Acetyl-CoA synthetase-like"/>
    <property type="match status" value="1"/>
</dbReference>
<comment type="cofactor">
    <cofactor evidence="1">
        <name>pantetheine 4'-phosphate</name>
        <dbReference type="ChEBI" id="CHEBI:47942"/>
    </cofactor>
</comment>
<dbReference type="FunFam" id="1.10.1200.10:FF:000005">
    <property type="entry name" value="Nonribosomal peptide synthetase 1"/>
    <property type="match status" value="1"/>
</dbReference>
<dbReference type="GO" id="GO:0043041">
    <property type="term" value="P:amino acid activation for nonribosomal peptide biosynthetic process"/>
    <property type="evidence" value="ECO:0007669"/>
    <property type="project" value="TreeGrafter"/>
</dbReference>
<keyword evidence="4" id="KW-0677">Repeat</keyword>
<dbReference type="GO" id="GO:0017000">
    <property type="term" value="P:antibiotic biosynthetic process"/>
    <property type="evidence" value="ECO:0007669"/>
    <property type="project" value="UniProtKB-KW"/>
</dbReference>
<keyword evidence="2" id="KW-0596">Phosphopantetheine</keyword>
<dbReference type="PANTHER" id="PTHR45527:SF1">
    <property type="entry name" value="FATTY ACID SYNTHASE"/>
    <property type="match status" value="1"/>
</dbReference>
<name>A0A941ETP5_9ACTN</name>
<dbReference type="PANTHER" id="PTHR45527">
    <property type="entry name" value="NONRIBOSOMAL PEPTIDE SYNTHETASE"/>
    <property type="match status" value="1"/>
</dbReference>
<dbReference type="NCBIfam" id="TIGR01733">
    <property type="entry name" value="AA-adenyl-dom"/>
    <property type="match status" value="1"/>
</dbReference>
<dbReference type="Gene3D" id="2.30.38.10">
    <property type="entry name" value="Luciferase, Domain 3"/>
    <property type="match status" value="1"/>
</dbReference>
<evidence type="ECO:0000313" key="8">
    <source>
        <dbReference type="Proteomes" id="UP000675781"/>
    </source>
</evidence>
<keyword evidence="5" id="KW-0045">Antibiotic biosynthesis</keyword>
<evidence type="ECO:0000256" key="4">
    <source>
        <dbReference type="ARBA" id="ARBA00022737"/>
    </source>
</evidence>
<dbReference type="RefSeq" id="WP_212529410.1">
    <property type="nucleotide sequence ID" value="NZ_JAGSOG010000074.1"/>
</dbReference>
<dbReference type="InterPro" id="IPR045851">
    <property type="entry name" value="AMP-bd_C_sf"/>
</dbReference>
<dbReference type="InterPro" id="IPR001242">
    <property type="entry name" value="Condensation_dom"/>
</dbReference>
<dbReference type="Pfam" id="PF00550">
    <property type="entry name" value="PP-binding"/>
    <property type="match status" value="1"/>
</dbReference>
<dbReference type="InterPro" id="IPR010060">
    <property type="entry name" value="NRPS_synth"/>
</dbReference>
<dbReference type="InterPro" id="IPR010071">
    <property type="entry name" value="AA_adenyl_dom"/>
</dbReference>
<evidence type="ECO:0000256" key="3">
    <source>
        <dbReference type="ARBA" id="ARBA00022553"/>
    </source>
</evidence>
<gene>
    <name evidence="7" type="ORF">KDL01_16595</name>
</gene>
<dbReference type="AlphaFoldDB" id="A0A941ETP5"/>
<dbReference type="PROSITE" id="PS50075">
    <property type="entry name" value="CARRIER"/>
    <property type="match status" value="1"/>
</dbReference>
<dbReference type="GO" id="GO:0003824">
    <property type="term" value="F:catalytic activity"/>
    <property type="evidence" value="ECO:0007669"/>
    <property type="project" value="InterPro"/>
</dbReference>
<comment type="caution">
    <text evidence="7">The sequence shown here is derived from an EMBL/GenBank/DDBJ whole genome shotgun (WGS) entry which is preliminary data.</text>
</comment>
<dbReference type="InterPro" id="IPR023213">
    <property type="entry name" value="CAT-like_dom_sf"/>
</dbReference>
<dbReference type="Gene3D" id="3.30.300.30">
    <property type="match status" value="1"/>
</dbReference>
<evidence type="ECO:0000256" key="1">
    <source>
        <dbReference type="ARBA" id="ARBA00001957"/>
    </source>
</evidence>
<dbReference type="SUPFAM" id="SSF47336">
    <property type="entry name" value="ACP-like"/>
    <property type="match status" value="1"/>
</dbReference>
<dbReference type="InterPro" id="IPR036736">
    <property type="entry name" value="ACP-like_sf"/>
</dbReference>
<evidence type="ECO:0000256" key="2">
    <source>
        <dbReference type="ARBA" id="ARBA00022450"/>
    </source>
</evidence>
<dbReference type="SUPFAM" id="SSF52777">
    <property type="entry name" value="CoA-dependent acyltransferases"/>
    <property type="match status" value="2"/>
</dbReference>
<evidence type="ECO:0000256" key="5">
    <source>
        <dbReference type="ARBA" id="ARBA00023194"/>
    </source>
</evidence>
<dbReference type="InterPro" id="IPR020845">
    <property type="entry name" value="AMP-binding_CS"/>
</dbReference>
<proteinExistence type="predicted"/>
<organism evidence="7 8">
    <name type="scientific">Actinospica durhamensis</name>
    <dbReference type="NCBI Taxonomy" id="1508375"/>
    <lineage>
        <taxon>Bacteria</taxon>
        <taxon>Bacillati</taxon>
        <taxon>Actinomycetota</taxon>
        <taxon>Actinomycetes</taxon>
        <taxon>Catenulisporales</taxon>
        <taxon>Actinospicaceae</taxon>
        <taxon>Actinospica</taxon>
    </lineage>
</organism>